<accession>A0A2K8UCV0</accession>
<protein>
    <recommendedName>
        <fullName evidence="4">Plasmid stabilization protein</fullName>
    </recommendedName>
</protein>
<evidence type="ECO:0000256" key="1">
    <source>
        <dbReference type="ARBA" id="ARBA00022649"/>
    </source>
</evidence>
<dbReference type="RefSeq" id="WP_100921102.1">
    <property type="nucleotide sequence ID" value="NZ_CP020370.1"/>
</dbReference>
<dbReference type="AlphaFoldDB" id="A0A2K8UCV0"/>
<dbReference type="Pfam" id="PF05016">
    <property type="entry name" value="ParE_toxin"/>
    <property type="match status" value="1"/>
</dbReference>
<evidence type="ECO:0000313" key="3">
    <source>
        <dbReference type="Proteomes" id="UP000232638"/>
    </source>
</evidence>
<dbReference type="InterPro" id="IPR035093">
    <property type="entry name" value="RelE/ParE_toxin_dom_sf"/>
</dbReference>
<gene>
    <name evidence="2" type="ORF">THSYN_22340</name>
</gene>
<dbReference type="Gene3D" id="3.30.2310.20">
    <property type="entry name" value="RelE-like"/>
    <property type="match status" value="1"/>
</dbReference>
<evidence type="ECO:0000313" key="2">
    <source>
        <dbReference type="EMBL" id="AUB83414.1"/>
    </source>
</evidence>
<evidence type="ECO:0008006" key="4">
    <source>
        <dbReference type="Google" id="ProtNLM"/>
    </source>
</evidence>
<dbReference type="OrthoDB" id="9809155at2"/>
<keyword evidence="3" id="KW-1185">Reference proteome</keyword>
<dbReference type="Proteomes" id="UP000232638">
    <property type="component" value="Chromosome"/>
</dbReference>
<organism evidence="2 3">
    <name type="scientific">Candidatus Thiodictyon syntrophicum</name>
    <dbReference type="NCBI Taxonomy" id="1166950"/>
    <lineage>
        <taxon>Bacteria</taxon>
        <taxon>Pseudomonadati</taxon>
        <taxon>Pseudomonadota</taxon>
        <taxon>Gammaproteobacteria</taxon>
        <taxon>Chromatiales</taxon>
        <taxon>Chromatiaceae</taxon>
        <taxon>Thiodictyon</taxon>
    </lineage>
</organism>
<keyword evidence="1" id="KW-1277">Toxin-antitoxin system</keyword>
<dbReference type="KEGG" id="tsy:THSYN_22340"/>
<reference evidence="2 3" key="1">
    <citation type="submission" date="2017-03" db="EMBL/GenBank/DDBJ databases">
        <title>Complete genome sequence of Candidatus 'Thiodictyon syntrophicum' sp. nov. strain Cad16T, a photolithoautotroph purple sulfur bacterium isolated from an alpine meromictic lake.</title>
        <authorList>
            <person name="Luedin S.M."/>
            <person name="Pothier J.F."/>
            <person name="Danza F."/>
            <person name="Storelli N."/>
            <person name="Wittwer M."/>
            <person name="Tonolla M."/>
        </authorList>
    </citation>
    <scope>NUCLEOTIDE SEQUENCE [LARGE SCALE GENOMIC DNA]</scope>
    <source>
        <strain evidence="2 3">Cad16T</strain>
    </source>
</reference>
<proteinExistence type="predicted"/>
<name>A0A2K8UCV0_9GAMM</name>
<sequence length="97" mass="11432">MTYCFHPAAEAEYLECIAWYESKRPGLGFTYLAEFERVMAVVCESPRRYSVEKGPDVRRIGMKRFPYNVLYRETAGAVQVLAVSHHRRRPQYWLGRL</sequence>
<dbReference type="InterPro" id="IPR007712">
    <property type="entry name" value="RelE/ParE_toxin"/>
</dbReference>
<dbReference type="EMBL" id="CP020370">
    <property type="protein sequence ID" value="AUB83414.1"/>
    <property type="molecule type" value="Genomic_DNA"/>
</dbReference>